<evidence type="ECO:0000256" key="1">
    <source>
        <dbReference type="SAM" id="Phobius"/>
    </source>
</evidence>
<proteinExistence type="predicted"/>
<dbReference type="AlphaFoldDB" id="A0AAD5TPG9"/>
<dbReference type="Proteomes" id="UP001212152">
    <property type="component" value="Unassembled WGS sequence"/>
</dbReference>
<keyword evidence="1" id="KW-1133">Transmembrane helix</keyword>
<reference evidence="2" key="1">
    <citation type="submission" date="2020-05" db="EMBL/GenBank/DDBJ databases">
        <title>Phylogenomic resolution of chytrid fungi.</title>
        <authorList>
            <person name="Stajich J.E."/>
            <person name="Amses K."/>
            <person name="Simmons R."/>
            <person name="Seto K."/>
            <person name="Myers J."/>
            <person name="Bonds A."/>
            <person name="Quandt C.A."/>
            <person name="Barry K."/>
            <person name="Liu P."/>
            <person name="Grigoriev I."/>
            <person name="Longcore J.E."/>
            <person name="James T.Y."/>
        </authorList>
    </citation>
    <scope>NUCLEOTIDE SEQUENCE</scope>
    <source>
        <strain evidence="2">JEL0379</strain>
    </source>
</reference>
<dbReference type="GO" id="GO:0006506">
    <property type="term" value="P:GPI anchor biosynthetic process"/>
    <property type="evidence" value="ECO:0007669"/>
    <property type="project" value="InterPro"/>
</dbReference>
<feature type="transmembrane region" description="Helical" evidence="1">
    <location>
        <begin position="190"/>
        <end position="208"/>
    </location>
</feature>
<comment type="caution">
    <text evidence="2">The sequence shown here is derived from an EMBL/GenBank/DDBJ whole genome shotgun (WGS) entry which is preliminary data.</text>
</comment>
<evidence type="ECO:0000313" key="2">
    <source>
        <dbReference type="EMBL" id="KAJ3180743.1"/>
    </source>
</evidence>
<dbReference type="InterPro" id="IPR029675">
    <property type="entry name" value="PGAP4"/>
</dbReference>
<dbReference type="PANTHER" id="PTHR31410">
    <property type="entry name" value="TRANSMEMBRANE PROTEIN 246"/>
    <property type="match status" value="1"/>
</dbReference>
<protein>
    <submittedName>
        <fullName evidence="2">Uncharacterized protein</fullName>
    </submittedName>
</protein>
<name>A0AAD5TPG9_9FUNG</name>
<evidence type="ECO:0000313" key="3">
    <source>
        <dbReference type="Proteomes" id="UP001212152"/>
    </source>
</evidence>
<accession>A0AAD5TPG9</accession>
<dbReference type="PANTHER" id="PTHR31410:SF1">
    <property type="entry name" value="POST-GPI ATTACHMENT TO PROTEINS FACTOR 4"/>
    <property type="match status" value="1"/>
</dbReference>
<dbReference type="GO" id="GO:0016757">
    <property type="term" value="F:glycosyltransferase activity"/>
    <property type="evidence" value="ECO:0007669"/>
    <property type="project" value="InterPro"/>
</dbReference>
<organism evidence="2 3">
    <name type="scientific">Geranomyces variabilis</name>
    <dbReference type="NCBI Taxonomy" id="109894"/>
    <lineage>
        <taxon>Eukaryota</taxon>
        <taxon>Fungi</taxon>
        <taxon>Fungi incertae sedis</taxon>
        <taxon>Chytridiomycota</taxon>
        <taxon>Chytridiomycota incertae sedis</taxon>
        <taxon>Chytridiomycetes</taxon>
        <taxon>Spizellomycetales</taxon>
        <taxon>Powellomycetaceae</taxon>
        <taxon>Geranomyces</taxon>
    </lineage>
</organism>
<keyword evidence="1" id="KW-0812">Transmembrane</keyword>
<keyword evidence="1" id="KW-0472">Membrane</keyword>
<gene>
    <name evidence="2" type="ORF">HDU87_001856</name>
</gene>
<feature type="transmembrane region" description="Helical" evidence="1">
    <location>
        <begin position="128"/>
        <end position="147"/>
    </location>
</feature>
<keyword evidence="3" id="KW-1185">Reference proteome</keyword>
<dbReference type="EMBL" id="JADGJQ010000015">
    <property type="protein sequence ID" value="KAJ3180743.1"/>
    <property type="molecule type" value="Genomic_DNA"/>
</dbReference>
<sequence>MPFAGPVPRVRAWIQNSVGSTEHLGILNDLLEVRNSYPRIPAEQARESGPDWLLKGVWDYAQALHEAINAECAVTLLLEDDGIVAEHFLPRLLSGLEPLLDDDHCDWAFVKIFATEFWEGWQINVKDIPILAAFGIAVGCAAVYAAARMGFTSPLSVSTWKAVRSSSPTLPYPASNSRSRARFTEHMPTAAIFGYALLMTILVMHAIGRQTLAAPWHRSPGLHTAGSGVSTVAHVYPTASHTSSPYRSCAAQNTADLVQYLNSHAQSFANPDDPVPVVPVDVLVDRFVASGLADMWELQPHLVQHVGAHSSISTKNQGNFDVLKISTSFRGDTTHI</sequence>
<dbReference type="GO" id="GO:0000139">
    <property type="term" value="C:Golgi membrane"/>
    <property type="evidence" value="ECO:0007669"/>
    <property type="project" value="InterPro"/>
</dbReference>